<accession>H6RH56</accession>
<name>H6RH56_9BACT</name>
<dbReference type="PROSITE" id="PS51257">
    <property type="entry name" value="PROKAR_LIPOPROTEIN"/>
    <property type="match status" value="1"/>
</dbReference>
<proteinExistence type="predicted"/>
<sequence length="214" mass="24917">MSYRQLIFLISLFFIGCDKNSLVYEEIPQEILFSCIDYSKVTDPNFDSDDLYAFWDIFVADAKCSMTSNPDYDKLNTEVNIFYEYESDALFASGQVLDYGAYAATSCDDSRVRVGIAFRYWSDINIWQKLGLMYHEFGHDVLRYGHSSNPNDIMHPSSPFASTYNGFIESKNRFFEKKFDGLRYLDCSWYEDYINVVSETDLTHLSHDCSIDHN</sequence>
<evidence type="ECO:0000313" key="2">
    <source>
        <dbReference type="EMBL" id="CCG00407.1"/>
    </source>
</evidence>
<dbReference type="AlphaFoldDB" id="H6RH56"/>
<gene>
    <name evidence="2" type="ORF">VIS_S18_DB-B8_0012</name>
    <name evidence="1" type="ORF">VIS_S18DAB70012</name>
</gene>
<dbReference type="EMBL" id="FO117606">
    <property type="protein sequence ID" value="CCG00367.1"/>
    <property type="molecule type" value="Genomic_DNA"/>
</dbReference>
<dbReference type="SUPFAM" id="SSF55486">
    <property type="entry name" value="Metalloproteases ('zincins'), catalytic domain"/>
    <property type="match status" value="1"/>
</dbReference>
<dbReference type="EMBL" id="FO117607">
    <property type="protein sequence ID" value="CCG00407.1"/>
    <property type="molecule type" value="Genomic_DNA"/>
</dbReference>
<reference evidence="1" key="1">
    <citation type="journal article" date="2012" name="Environ. Microbiol.">
        <title>Genomic content of uncultured Bacteroidetes from contrasting oceanic provinces in the North Atlantic Ocean.</title>
        <authorList>
            <person name="Gomez-Pereira P.R."/>
            <person name="Schuler M."/>
            <person name="Fuchs B.M."/>
            <person name="Bennke C."/>
            <person name="Teeling H."/>
            <person name="Waldmann J."/>
            <person name="Richter M."/>
            <person name="Barbe V."/>
            <person name="Bataille E."/>
            <person name="Glockner F.O."/>
            <person name="Amann R."/>
        </authorList>
    </citation>
    <scope>NUCLEOTIDE SEQUENCE</scope>
</reference>
<evidence type="ECO:0000313" key="1">
    <source>
        <dbReference type="EMBL" id="CCG00367.1"/>
    </source>
</evidence>
<protein>
    <submittedName>
        <fullName evidence="1">Uncharacterized protein</fullName>
    </submittedName>
</protein>
<organism evidence="1">
    <name type="scientific">uncultured Flavobacteriia bacterium</name>
    <dbReference type="NCBI Taxonomy" id="212695"/>
    <lineage>
        <taxon>Bacteria</taxon>
        <taxon>Pseudomonadati</taxon>
        <taxon>Bacteroidota</taxon>
        <taxon>Flavobacteriia</taxon>
        <taxon>environmental samples</taxon>
    </lineage>
</organism>
<reference evidence="1" key="2">
    <citation type="submission" date="2012-02" db="EMBL/GenBank/DDBJ databases">
        <authorList>
            <person name="Genoscope - CEA"/>
        </authorList>
    </citation>
    <scope>NUCLEOTIDE SEQUENCE</scope>
</reference>